<organism evidence="6 7">
    <name type="scientific">Teichococcus globiformis</name>
    <dbReference type="NCBI Taxonomy" id="2307229"/>
    <lineage>
        <taxon>Bacteria</taxon>
        <taxon>Pseudomonadati</taxon>
        <taxon>Pseudomonadota</taxon>
        <taxon>Alphaproteobacteria</taxon>
        <taxon>Acetobacterales</taxon>
        <taxon>Roseomonadaceae</taxon>
        <taxon>Roseomonas</taxon>
    </lineage>
</organism>
<keyword evidence="2 5" id="KW-0812">Transmembrane</keyword>
<dbReference type="InterPro" id="IPR045863">
    <property type="entry name" value="CorA_TM1_TM2"/>
</dbReference>
<dbReference type="Pfam" id="PF01544">
    <property type="entry name" value="CorA"/>
    <property type="match status" value="1"/>
</dbReference>
<feature type="transmembrane region" description="Helical" evidence="5">
    <location>
        <begin position="59"/>
        <end position="83"/>
    </location>
</feature>
<evidence type="ECO:0000256" key="1">
    <source>
        <dbReference type="ARBA" id="ARBA00004141"/>
    </source>
</evidence>
<dbReference type="InterPro" id="IPR002523">
    <property type="entry name" value="MgTranspt_CorA/ZnTranspt_ZntB"/>
</dbReference>
<proteinExistence type="predicted"/>
<evidence type="ECO:0000256" key="2">
    <source>
        <dbReference type="ARBA" id="ARBA00022692"/>
    </source>
</evidence>
<name>A0ABV7FZ85_9PROT</name>
<keyword evidence="3 5" id="KW-1133">Transmembrane helix</keyword>
<dbReference type="Proteomes" id="UP001595593">
    <property type="component" value="Unassembled WGS sequence"/>
</dbReference>
<dbReference type="RefSeq" id="WP_379596604.1">
    <property type="nucleotide sequence ID" value="NZ_JBHRTN010000010.1"/>
</dbReference>
<feature type="transmembrane region" description="Helical" evidence="5">
    <location>
        <begin position="95"/>
        <end position="119"/>
    </location>
</feature>
<accession>A0ABV7FZ85</accession>
<dbReference type="SUPFAM" id="SSF144083">
    <property type="entry name" value="Magnesium transport protein CorA, transmembrane region"/>
    <property type="match status" value="1"/>
</dbReference>
<evidence type="ECO:0000256" key="3">
    <source>
        <dbReference type="ARBA" id="ARBA00022989"/>
    </source>
</evidence>
<evidence type="ECO:0000256" key="4">
    <source>
        <dbReference type="ARBA" id="ARBA00023136"/>
    </source>
</evidence>
<dbReference type="Gene3D" id="1.20.58.340">
    <property type="entry name" value="Magnesium transport protein CorA, transmembrane region"/>
    <property type="match status" value="1"/>
</dbReference>
<protein>
    <submittedName>
        <fullName evidence="6">CorA family divalent cation transporter</fullName>
    </submittedName>
</protein>
<gene>
    <name evidence="6" type="ORF">ACFOD4_11635</name>
</gene>
<evidence type="ECO:0000313" key="6">
    <source>
        <dbReference type="EMBL" id="MFC3125719.1"/>
    </source>
</evidence>
<evidence type="ECO:0000313" key="7">
    <source>
        <dbReference type="Proteomes" id="UP001595593"/>
    </source>
</evidence>
<sequence length="148" mass="15500">MPDVNDAMAPCRGLIWAWHPGHAAALDEAAIGAVPRGHPKGDGLWLHPDRVAEEASRRLPILSFLTAVLLPPSLVAGIFGMNVPDLPDTAAPGGFWWAILSILALGALVPAPMGGLRLAGSAGRPDRGSAAAQVLLLTTRNRSDKLPW</sequence>
<keyword evidence="7" id="KW-1185">Reference proteome</keyword>
<dbReference type="EMBL" id="JBHRTN010000010">
    <property type="protein sequence ID" value="MFC3125719.1"/>
    <property type="molecule type" value="Genomic_DNA"/>
</dbReference>
<comment type="caution">
    <text evidence="6">The sequence shown here is derived from an EMBL/GenBank/DDBJ whole genome shotgun (WGS) entry which is preliminary data.</text>
</comment>
<comment type="subcellular location">
    <subcellularLocation>
        <location evidence="1">Membrane</location>
        <topology evidence="1">Multi-pass membrane protein</topology>
    </subcellularLocation>
</comment>
<evidence type="ECO:0000256" key="5">
    <source>
        <dbReference type="SAM" id="Phobius"/>
    </source>
</evidence>
<reference evidence="7" key="1">
    <citation type="journal article" date="2019" name="Int. J. Syst. Evol. Microbiol.">
        <title>The Global Catalogue of Microorganisms (GCM) 10K type strain sequencing project: providing services to taxonomists for standard genome sequencing and annotation.</title>
        <authorList>
            <consortium name="The Broad Institute Genomics Platform"/>
            <consortium name="The Broad Institute Genome Sequencing Center for Infectious Disease"/>
            <person name="Wu L."/>
            <person name="Ma J."/>
        </authorList>
    </citation>
    <scope>NUCLEOTIDE SEQUENCE [LARGE SCALE GENOMIC DNA]</scope>
    <source>
        <strain evidence="7">KCTC 52094</strain>
    </source>
</reference>
<keyword evidence="4 5" id="KW-0472">Membrane</keyword>